<evidence type="ECO:0000313" key="8">
    <source>
        <dbReference type="EMBL" id="KAI7725722.1"/>
    </source>
</evidence>
<dbReference type="Gene3D" id="3.40.1810.10">
    <property type="entry name" value="Transcription factor, MADS-box"/>
    <property type="match status" value="1"/>
</dbReference>
<dbReference type="PROSITE" id="PS50066">
    <property type="entry name" value="MADS_BOX_2"/>
    <property type="match status" value="1"/>
</dbReference>
<dbReference type="PANTHER" id="PTHR48019">
    <property type="entry name" value="SERUM RESPONSE FACTOR HOMOLOG"/>
    <property type="match status" value="1"/>
</dbReference>
<dbReference type="InterPro" id="IPR050142">
    <property type="entry name" value="MADS-box/MEF2_TF"/>
</dbReference>
<dbReference type="PRINTS" id="PR00404">
    <property type="entry name" value="MADSDOMAIN"/>
</dbReference>
<keyword evidence="5" id="KW-0539">Nucleus</keyword>
<dbReference type="GO" id="GO:0000977">
    <property type="term" value="F:RNA polymerase II transcription regulatory region sequence-specific DNA binding"/>
    <property type="evidence" value="ECO:0007669"/>
    <property type="project" value="InterPro"/>
</dbReference>
<name>A0AAD5BLR5_AMBAR</name>
<feature type="domain" description="MADS-box" evidence="7">
    <location>
        <begin position="60"/>
        <end position="120"/>
    </location>
</feature>
<dbReference type="GO" id="GO:0046983">
    <property type="term" value="F:protein dimerization activity"/>
    <property type="evidence" value="ECO:0007669"/>
    <property type="project" value="InterPro"/>
</dbReference>
<reference evidence="8" key="1">
    <citation type="submission" date="2022-06" db="EMBL/GenBank/DDBJ databases">
        <title>Uncovering the hologenomic basis of an extraordinary plant invasion.</title>
        <authorList>
            <person name="Bieker V.C."/>
            <person name="Martin M.D."/>
            <person name="Gilbert T."/>
            <person name="Hodgins K."/>
            <person name="Battlay P."/>
            <person name="Petersen B."/>
            <person name="Wilson J."/>
        </authorList>
    </citation>
    <scope>NUCLEOTIDE SEQUENCE</scope>
    <source>
        <strain evidence="8">AA19_3_7</strain>
        <tissue evidence="8">Leaf</tissue>
    </source>
</reference>
<keyword evidence="6" id="KW-0175">Coiled coil</keyword>
<organism evidence="8 9">
    <name type="scientific">Ambrosia artemisiifolia</name>
    <name type="common">Common ragweed</name>
    <dbReference type="NCBI Taxonomy" id="4212"/>
    <lineage>
        <taxon>Eukaryota</taxon>
        <taxon>Viridiplantae</taxon>
        <taxon>Streptophyta</taxon>
        <taxon>Embryophyta</taxon>
        <taxon>Tracheophyta</taxon>
        <taxon>Spermatophyta</taxon>
        <taxon>Magnoliopsida</taxon>
        <taxon>eudicotyledons</taxon>
        <taxon>Gunneridae</taxon>
        <taxon>Pentapetalae</taxon>
        <taxon>asterids</taxon>
        <taxon>campanulids</taxon>
        <taxon>Asterales</taxon>
        <taxon>Asteraceae</taxon>
        <taxon>Asteroideae</taxon>
        <taxon>Heliantheae alliance</taxon>
        <taxon>Heliantheae</taxon>
        <taxon>Ambrosia</taxon>
    </lineage>
</organism>
<keyword evidence="2" id="KW-0805">Transcription regulation</keyword>
<keyword evidence="3" id="KW-0238">DNA-binding</keyword>
<evidence type="ECO:0000256" key="4">
    <source>
        <dbReference type="ARBA" id="ARBA00023163"/>
    </source>
</evidence>
<dbReference type="Pfam" id="PF00319">
    <property type="entry name" value="SRF-TF"/>
    <property type="match status" value="1"/>
</dbReference>
<protein>
    <recommendedName>
        <fullName evidence="7">MADS-box domain-containing protein</fullName>
    </recommendedName>
</protein>
<dbReference type="Proteomes" id="UP001206925">
    <property type="component" value="Unassembled WGS sequence"/>
</dbReference>
<sequence>MFEFDSVIILDAARRKMHPPWGGRIGGGHTHNAPLPKRDTGNVNTRFVHTILFLSLSKIMVRSKIDLKYIEDVQRRRVCFSKRRTGLMKKAHELSVLCNADIGVIVFSATGRLYEFASSSIQQIIRRYITTTGAWPDDASHLLAQRAEEIRNLKKEVLKLESENMSLRKDLEEAVSNNQRIAYDNSNMETALTLRLPR</sequence>
<dbReference type="EMBL" id="JAMZMK010011873">
    <property type="protein sequence ID" value="KAI7725722.1"/>
    <property type="molecule type" value="Genomic_DNA"/>
</dbReference>
<keyword evidence="9" id="KW-1185">Reference proteome</keyword>
<evidence type="ECO:0000256" key="5">
    <source>
        <dbReference type="ARBA" id="ARBA00023242"/>
    </source>
</evidence>
<evidence type="ECO:0000256" key="6">
    <source>
        <dbReference type="SAM" id="Coils"/>
    </source>
</evidence>
<dbReference type="GO" id="GO:0005634">
    <property type="term" value="C:nucleus"/>
    <property type="evidence" value="ECO:0007669"/>
    <property type="project" value="UniProtKB-SubCell"/>
</dbReference>
<evidence type="ECO:0000313" key="9">
    <source>
        <dbReference type="Proteomes" id="UP001206925"/>
    </source>
</evidence>
<evidence type="ECO:0000256" key="3">
    <source>
        <dbReference type="ARBA" id="ARBA00023125"/>
    </source>
</evidence>
<dbReference type="SUPFAM" id="SSF55455">
    <property type="entry name" value="SRF-like"/>
    <property type="match status" value="1"/>
</dbReference>
<dbReference type="InterPro" id="IPR033896">
    <property type="entry name" value="MEF2-like_N"/>
</dbReference>
<dbReference type="CDD" id="cd00265">
    <property type="entry name" value="MADS_MEF2_like"/>
    <property type="match status" value="1"/>
</dbReference>
<dbReference type="SMART" id="SM00432">
    <property type="entry name" value="MADS"/>
    <property type="match status" value="1"/>
</dbReference>
<evidence type="ECO:0000256" key="1">
    <source>
        <dbReference type="ARBA" id="ARBA00004123"/>
    </source>
</evidence>
<accession>A0AAD5BLR5</accession>
<evidence type="ECO:0000259" key="7">
    <source>
        <dbReference type="PROSITE" id="PS50066"/>
    </source>
</evidence>
<feature type="coiled-coil region" evidence="6">
    <location>
        <begin position="143"/>
        <end position="177"/>
    </location>
</feature>
<proteinExistence type="predicted"/>
<comment type="caution">
    <text evidence="8">The sequence shown here is derived from an EMBL/GenBank/DDBJ whole genome shotgun (WGS) entry which is preliminary data.</text>
</comment>
<dbReference type="InterPro" id="IPR036879">
    <property type="entry name" value="TF_MADSbox_sf"/>
</dbReference>
<dbReference type="InterPro" id="IPR002100">
    <property type="entry name" value="TF_MADSbox"/>
</dbReference>
<keyword evidence="4" id="KW-0804">Transcription</keyword>
<evidence type="ECO:0000256" key="2">
    <source>
        <dbReference type="ARBA" id="ARBA00023015"/>
    </source>
</evidence>
<comment type="subcellular location">
    <subcellularLocation>
        <location evidence="1">Nucleus</location>
    </subcellularLocation>
</comment>
<gene>
    <name evidence="8" type="ORF">M8C21_029561</name>
</gene>
<dbReference type="GO" id="GO:0045944">
    <property type="term" value="P:positive regulation of transcription by RNA polymerase II"/>
    <property type="evidence" value="ECO:0007669"/>
    <property type="project" value="InterPro"/>
</dbReference>
<dbReference type="AlphaFoldDB" id="A0AAD5BLR5"/>